<comment type="catalytic activity">
    <reaction evidence="1">
        <text>citrate + acetyl-CoA = (3S)-citryl-CoA + acetate</text>
        <dbReference type="Rhea" id="RHEA:19405"/>
        <dbReference type="ChEBI" id="CHEBI:16947"/>
        <dbReference type="ChEBI" id="CHEBI:30089"/>
        <dbReference type="ChEBI" id="CHEBI:57288"/>
        <dbReference type="ChEBI" id="CHEBI:57321"/>
        <dbReference type="EC" id="2.8.3.10"/>
    </reaction>
</comment>
<dbReference type="NCBIfam" id="TIGR01584">
    <property type="entry name" value="citF"/>
    <property type="match status" value="1"/>
</dbReference>
<organism evidence="2 3">
    <name type="scientific">Enterococcus plantarum</name>
    <dbReference type="NCBI Taxonomy" id="1077675"/>
    <lineage>
        <taxon>Bacteria</taxon>
        <taxon>Bacillati</taxon>
        <taxon>Bacillota</taxon>
        <taxon>Bacilli</taxon>
        <taxon>Lactobacillales</taxon>
        <taxon>Enterococcaceae</taxon>
        <taxon>Enterococcus</taxon>
    </lineage>
</organism>
<keyword evidence="1 2" id="KW-0456">Lyase</keyword>
<dbReference type="GO" id="GO:0009346">
    <property type="term" value="C:ATP-independent citrate lyase complex"/>
    <property type="evidence" value="ECO:0007669"/>
    <property type="project" value="UniProtKB-UniRule"/>
</dbReference>
<evidence type="ECO:0000313" key="2">
    <source>
        <dbReference type="EMBL" id="PZL72632.1"/>
    </source>
</evidence>
<dbReference type="GO" id="GO:0008815">
    <property type="term" value="F:citrate (pro-3S)-lyase activity"/>
    <property type="evidence" value="ECO:0007669"/>
    <property type="project" value="UniProtKB-UniRule"/>
</dbReference>
<dbReference type="Pfam" id="PF04223">
    <property type="entry name" value="CitF"/>
    <property type="match status" value="1"/>
</dbReference>
<dbReference type="STRING" id="1077675.BCR22_14250"/>
<dbReference type="GO" id="GO:0005737">
    <property type="term" value="C:cytoplasm"/>
    <property type="evidence" value="ECO:0007669"/>
    <property type="project" value="UniProtKB-SubCell"/>
</dbReference>
<dbReference type="AlphaFoldDB" id="A0A2W4BHK0"/>
<name>A0A2W4BHK0_9ENTE</name>
<keyword evidence="1" id="KW-0963">Cytoplasm</keyword>
<dbReference type="EMBL" id="PIEU01000080">
    <property type="protein sequence ID" value="PZL72632.1"/>
    <property type="molecule type" value="Genomic_DNA"/>
</dbReference>
<dbReference type="PANTHER" id="PTHR40596">
    <property type="entry name" value="CITRATE LYASE ALPHA CHAIN"/>
    <property type="match status" value="1"/>
</dbReference>
<accession>A0A2W4BHK0</accession>
<dbReference type="GO" id="GO:0008814">
    <property type="term" value="F:citrate CoA-transferase activity"/>
    <property type="evidence" value="ECO:0007669"/>
    <property type="project" value="UniProtKB-UniRule"/>
</dbReference>
<comment type="caution">
    <text evidence="2">The sequence shown here is derived from an EMBL/GenBank/DDBJ whole genome shotgun (WGS) entry which is preliminary data.</text>
</comment>
<dbReference type="PIRSF" id="PIRSF009451">
    <property type="entry name" value="Citrt_lyas_alpha"/>
    <property type="match status" value="1"/>
</dbReference>
<dbReference type="PANTHER" id="PTHR40596:SF1">
    <property type="entry name" value="CITRATE LYASE ALPHA CHAIN"/>
    <property type="match status" value="1"/>
</dbReference>
<dbReference type="RefSeq" id="WP_111248108.1">
    <property type="nucleotide sequence ID" value="NZ_PIEU01000080.1"/>
</dbReference>
<comment type="subcellular location">
    <subcellularLocation>
        <location evidence="1">Cytoplasm</location>
    </subcellularLocation>
</comment>
<evidence type="ECO:0000313" key="3">
    <source>
        <dbReference type="Proteomes" id="UP000249828"/>
    </source>
</evidence>
<dbReference type="Proteomes" id="UP000249828">
    <property type="component" value="Unassembled WGS sequence"/>
</dbReference>
<dbReference type="InterPro" id="IPR037171">
    <property type="entry name" value="NagB/RpiA_transferase-like"/>
</dbReference>
<dbReference type="GO" id="GO:0006084">
    <property type="term" value="P:acetyl-CoA metabolic process"/>
    <property type="evidence" value="ECO:0007669"/>
    <property type="project" value="UniProtKB-UniRule"/>
</dbReference>
<sequence length="509" mass="54638">MKNNVGKEIPDNYAEQYGLFKGELANIREYKEASRKIKPVRPRDTKLLSSLREAIEKTGLKDGMTISFHHHFREGDFVMNMVLKEIAALGIKNLSIAPSSIANVHEPLIEHIKNGVVTNITSSGLRDKVGAAISEGIMGNPVVIRSHGGRARAIATGDIHIDVAFLGAPSSDAYGNVNGTKGKATCGSLGYAMIDAKYADQVVVITDSLMPYPNTPISIPQTDVDFVVEVEAIGDPNGIAKGATRFTKNPKELLIAEYAAKVITHSPYYKNGFSFQTGTGGAALAVSRFLKDAMVKDGITASFALGGITNAMVELLEEGLVEKIIDVQDFDHPSAVSLGNNENHYEIDATMYASPLSKGSVINQLDTAILSALEIDTNFNVNVITGSDGVIRGASGGHSDTSAACKMSLVIAPLIRGRIPTIVEEVNTVVTPGSSIDVVVTEVGIAINPERQDLVEHFKTLDVSQLTMKELQEKAYSIVDRPDAIEYGDKVVALIEYRDGSIIDVVRNV</sequence>
<dbReference type="EC" id="2.8.3.10" evidence="1"/>
<comment type="catalytic activity">
    <reaction evidence="1">
        <text>citrate = oxaloacetate + acetate</text>
        <dbReference type="Rhea" id="RHEA:10760"/>
        <dbReference type="ChEBI" id="CHEBI:16452"/>
        <dbReference type="ChEBI" id="CHEBI:16947"/>
        <dbReference type="ChEBI" id="CHEBI:30089"/>
        <dbReference type="EC" id="4.1.3.6"/>
    </reaction>
</comment>
<reference evidence="2 3" key="1">
    <citation type="submission" date="2017-11" db="EMBL/GenBank/DDBJ databases">
        <title>Draft genome sequence of Enterococcus plantarum TRW2 strain isolated from lettuce.</title>
        <authorList>
            <person name="Kim E.B."/>
            <person name="Marco M.L."/>
            <person name="Williams T.R."/>
            <person name="You I.H."/>
        </authorList>
    </citation>
    <scope>NUCLEOTIDE SEQUENCE [LARGE SCALE GENOMIC DNA]</scope>
    <source>
        <strain evidence="2 3">TRW2</strain>
    </source>
</reference>
<dbReference type="SUPFAM" id="SSF100950">
    <property type="entry name" value="NagB/RpiA/CoA transferase-like"/>
    <property type="match status" value="2"/>
</dbReference>
<gene>
    <name evidence="2" type="primary">citF</name>
    <name evidence="2" type="ORF">CI088_10130</name>
</gene>
<dbReference type="Gene3D" id="3.40.1080.10">
    <property type="entry name" value="Glutaconate Coenzyme A-transferase"/>
    <property type="match status" value="2"/>
</dbReference>
<dbReference type="InterPro" id="IPR006472">
    <property type="entry name" value="Citrate_lyase_asu"/>
</dbReference>
<evidence type="ECO:0000256" key="1">
    <source>
        <dbReference type="PIRNR" id="PIRNR009451"/>
    </source>
</evidence>
<keyword evidence="1" id="KW-0808">Transferase</keyword>
<protein>
    <recommendedName>
        <fullName evidence="1">Citrate lyase alpha chain</fullName>
        <shortName evidence="1">Citrase alpha chain</shortName>
        <ecNumber evidence="1">2.8.3.10</ecNumber>
        <ecNumber evidence="1">4.1.3.6</ecNumber>
    </recommendedName>
    <alternativeName>
        <fullName evidence="1">Citrate (pro-3S)-lyase alpha chain</fullName>
    </alternativeName>
    <alternativeName>
        <fullName evidence="1">Citrate CoA-transferase subunit</fullName>
    </alternativeName>
</protein>
<keyword evidence="3" id="KW-1185">Reference proteome</keyword>
<dbReference type="EC" id="4.1.3.6" evidence="1"/>
<proteinExistence type="predicted"/>